<protein>
    <submittedName>
        <fullName evidence="2">Uncharacterized protein</fullName>
    </submittedName>
</protein>
<evidence type="ECO:0000256" key="1">
    <source>
        <dbReference type="SAM" id="MobiDB-lite"/>
    </source>
</evidence>
<organism evidence="2 3">
    <name type="scientific">Monoraphidium neglectum</name>
    <dbReference type="NCBI Taxonomy" id="145388"/>
    <lineage>
        <taxon>Eukaryota</taxon>
        <taxon>Viridiplantae</taxon>
        <taxon>Chlorophyta</taxon>
        <taxon>core chlorophytes</taxon>
        <taxon>Chlorophyceae</taxon>
        <taxon>CS clade</taxon>
        <taxon>Sphaeropleales</taxon>
        <taxon>Selenastraceae</taxon>
        <taxon>Monoraphidium</taxon>
    </lineage>
</organism>
<dbReference type="KEGG" id="mng:MNEG_13144"/>
<feature type="compositionally biased region" description="Low complexity" evidence="1">
    <location>
        <begin position="1"/>
        <end position="16"/>
    </location>
</feature>
<evidence type="ECO:0000313" key="3">
    <source>
        <dbReference type="Proteomes" id="UP000054498"/>
    </source>
</evidence>
<dbReference type="AlphaFoldDB" id="A0A0D2J4F4"/>
<proteinExistence type="predicted"/>
<dbReference type="GeneID" id="25730577"/>
<dbReference type="RefSeq" id="XP_013893837.1">
    <property type="nucleotide sequence ID" value="XM_014038383.1"/>
</dbReference>
<keyword evidence="3" id="KW-1185">Reference proteome</keyword>
<feature type="compositionally biased region" description="Low complexity" evidence="1">
    <location>
        <begin position="144"/>
        <end position="161"/>
    </location>
</feature>
<name>A0A0D2J4F4_9CHLO</name>
<gene>
    <name evidence="2" type="ORF">MNEG_13144</name>
</gene>
<dbReference type="EMBL" id="KK103870">
    <property type="protein sequence ID" value="KIY94817.1"/>
    <property type="molecule type" value="Genomic_DNA"/>
</dbReference>
<accession>A0A0D2J4F4</accession>
<dbReference type="Proteomes" id="UP000054498">
    <property type="component" value="Unassembled WGS sequence"/>
</dbReference>
<dbReference type="OrthoDB" id="513870at2759"/>
<feature type="non-terminal residue" evidence="2">
    <location>
        <position position="327"/>
    </location>
</feature>
<feature type="region of interest" description="Disordered" evidence="1">
    <location>
        <begin position="1"/>
        <end position="20"/>
    </location>
</feature>
<feature type="region of interest" description="Disordered" evidence="1">
    <location>
        <begin position="140"/>
        <end position="166"/>
    </location>
</feature>
<evidence type="ECO:0000313" key="2">
    <source>
        <dbReference type="EMBL" id="KIY94817.1"/>
    </source>
</evidence>
<reference evidence="2 3" key="1">
    <citation type="journal article" date="2013" name="BMC Genomics">
        <title>Reconstruction of the lipid metabolism for the microalga Monoraphidium neglectum from its genome sequence reveals characteristics suitable for biofuel production.</title>
        <authorList>
            <person name="Bogen C."/>
            <person name="Al-Dilaimi A."/>
            <person name="Albersmeier A."/>
            <person name="Wichmann J."/>
            <person name="Grundmann M."/>
            <person name="Rupp O."/>
            <person name="Lauersen K.J."/>
            <person name="Blifernez-Klassen O."/>
            <person name="Kalinowski J."/>
            <person name="Goesmann A."/>
            <person name="Mussgnug J.H."/>
            <person name="Kruse O."/>
        </authorList>
    </citation>
    <scope>NUCLEOTIDE SEQUENCE [LARGE SCALE GENOMIC DNA]</scope>
    <source>
        <strain evidence="2 3">SAG 48.87</strain>
    </source>
</reference>
<sequence length="327" mass="32983">MPAMAAPQRRAPRCAQNRSSSSVAATQRALRALAPLALLTILALAPCGGPVRCSAAPLSTVHSISQMWEQTALSAAEATLVAISKQTGRDLSLRAVPLDSLKGCGSAGAAQAVFVGRQHLISLEVDGVEYKLSFNSDLEGGGLDDSSSSSSSGGKGSSARTRGGGGALGLAAGGGSSFAAMQQQLGQQALPAGQASAGAGAAALARAGGAPGAQQALALPSLDPLRWQRSHVSLPEITLAGPLELVFAAPTPLALYLPHSVEAPAARRLLIAPGAALTLRNIRGVALRRPVELPKLPPSYLAEVLAHAQLGQPEPGFEGAPGMLYLA</sequence>